<evidence type="ECO:0000256" key="2">
    <source>
        <dbReference type="PIRSR" id="PIRSR605511-2"/>
    </source>
</evidence>
<evidence type="ECO:0000313" key="5">
    <source>
        <dbReference type="Proteomes" id="UP000284605"/>
    </source>
</evidence>
<dbReference type="OrthoDB" id="2633250at2"/>
<organism evidence="4 5">
    <name type="scientific">Oleomonas cavernae</name>
    <dbReference type="NCBI Taxonomy" id="2320859"/>
    <lineage>
        <taxon>Bacteria</taxon>
        <taxon>Pseudomonadati</taxon>
        <taxon>Pseudomonadota</taxon>
        <taxon>Alphaproteobacteria</taxon>
        <taxon>Acetobacterales</taxon>
        <taxon>Acetobacteraceae</taxon>
        <taxon>Oleomonas</taxon>
    </lineage>
</organism>
<feature type="binding site" evidence="2">
    <location>
        <position position="174"/>
    </location>
    <ligand>
        <name>substrate</name>
    </ligand>
</feature>
<comment type="caution">
    <text evidence="4">The sequence shown here is derived from an EMBL/GenBank/DDBJ whole genome shotgun (WGS) entry which is preliminary data.</text>
</comment>
<dbReference type="Pfam" id="PF08450">
    <property type="entry name" value="SGL"/>
    <property type="match status" value="1"/>
</dbReference>
<dbReference type="SUPFAM" id="SSF63829">
    <property type="entry name" value="Calcium-dependent phosphotriesterase"/>
    <property type="match status" value="1"/>
</dbReference>
<evidence type="ECO:0000256" key="1">
    <source>
        <dbReference type="PIRSR" id="PIRSR605511-1"/>
    </source>
</evidence>
<feature type="active site" description="Proton donor/acceptor" evidence="1">
    <location>
        <position position="279"/>
    </location>
</feature>
<dbReference type="AlphaFoldDB" id="A0A418WI39"/>
<dbReference type="InterPro" id="IPR013658">
    <property type="entry name" value="SGL"/>
</dbReference>
<proteinExistence type="predicted"/>
<gene>
    <name evidence="4" type="ORF">D3874_23735</name>
</gene>
<feature type="domain" description="SMP-30/Gluconolactonase/LRE-like region" evidence="3">
    <location>
        <begin position="65"/>
        <end position="336"/>
    </location>
</feature>
<dbReference type="InterPro" id="IPR051262">
    <property type="entry name" value="SMP-30/CGR1_Lactonase"/>
</dbReference>
<feature type="binding site" evidence="2">
    <location>
        <position position="279"/>
    </location>
    <ligand>
        <name>a divalent metal cation</name>
        <dbReference type="ChEBI" id="CHEBI:60240"/>
    </ligand>
</feature>
<dbReference type="EMBL" id="QYUK01000011">
    <property type="protein sequence ID" value="RJF89612.1"/>
    <property type="molecule type" value="Genomic_DNA"/>
</dbReference>
<keyword evidence="5" id="KW-1185">Reference proteome</keyword>
<keyword evidence="2" id="KW-0862">Zinc</keyword>
<dbReference type="PANTHER" id="PTHR47572:SF5">
    <property type="entry name" value="BLR2277 PROTEIN"/>
    <property type="match status" value="1"/>
</dbReference>
<dbReference type="GO" id="GO:0046872">
    <property type="term" value="F:metal ion binding"/>
    <property type="evidence" value="ECO:0007669"/>
    <property type="project" value="UniProtKB-KW"/>
</dbReference>
<name>A0A418WI39_9PROT</name>
<protein>
    <submittedName>
        <fullName evidence="4">SMP-30/gluconolactonase/LRE family protein</fullName>
    </submittedName>
</protein>
<feature type="binding site" evidence="2">
    <location>
        <position position="223"/>
    </location>
    <ligand>
        <name>a divalent metal cation</name>
        <dbReference type="ChEBI" id="CHEBI:60240"/>
    </ligand>
</feature>
<comment type="cofactor">
    <cofactor evidence="2">
        <name>Zn(2+)</name>
        <dbReference type="ChEBI" id="CHEBI:29105"/>
    </cofactor>
    <text evidence="2">Binds 1 divalent metal cation per subunit.</text>
</comment>
<dbReference type="Gene3D" id="2.120.10.30">
    <property type="entry name" value="TolB, C-terminal domain"/>
    <property type="match status" value="1"/>
</dbReference>
<reference evidence="4 5" key="1">
    <citation type="submission" date="2018-09" db="EMBL/GenBank/DDBJ databases">
        <authorList>
            <person name="Zhu H."/>
        </authorList>
    </citation>
    <scope>NUCLEOTIDE SEQUENCE [LARGE SCALE GENOMIC DNA]</scope>
    <source>
        <strain evidence="4 5">K1W22B-8</strain>
    </source>
</reference>
<accession>A0A418WI39</accession>
<evidence type="ECO:0000313" key="4">
    <source>
        <dbReference type="EMBL" id="RJF89612.1"/>
    </source>
</evidence>
<dbReference type="InterPro" id="IPR011042">
    <property type="entry name" value="6-blade_b-propeller_TolB-like"/>
</dbReference>
<dbReference type="PRINTS" id="PR01790">
    <property type="entry name" value="SMP30FAMILY"/>
</dbReference>
<dbReference type="PANTHER" id="PTHR47572">
    <property type="entry name" value="LIPOPROTEIN-RELATED"/>
    <property type="match status" value="1"/>
</dbReference>
<sequence length="357" mass="37263">MGRGVRATGSRDASFGQNHESAGLRWRLAPSYRPIRAGKDKNARVVARWEGNVIAFREIASGLRFPEGPVALPDGDVLVVEIARGTLTRVAPDGRLTVVASLGGGPNGAAIGPDGHVYICNNGGFEFTDLGGILVPGHQAHDYAGGSIQRVDLSTGKAETLYTGAGDVRLRGPNDLVFDGTGGFWFTDHGKSRARERDTTGVFYAKADGSFIEEVIFPLQAPNGIGLSPDGKVLYVAETFTGRVWSFAVAGPGKIGGANGLLGHPGQLLAGPGGLNLYDSLGVDGEGHVCVATLLNGGITAISPDGAKVEHIPFPDPLTTNICFGGPALRTAFITLSGTGRLIACDWPRPGLRLHHQ</sequence>
<dbReference type="InterPro" id="IPR005511">
    <property type="entry name" value="SMP-30"/>
</dbReference>
<dbReference type="Proteomes" id="UP000284605">
    <property type="component" value="Unassembled WGS sequence"/>
</dbReference>
<evidence type="ECO:0000259" key="3">
    <source>
        <dbReference type="Pfam" id="PF08450"/>
    </source>
</evidence>
<keyword evidence="2" id="KW-0479">Metal-binding</keyword>